<protein>
    <submittedName>
        <fullName evidence="2">Uncharacterized protein</fullName>
    </submittedName>
</protein>
<dbReference type="AlphaFoldDB" id="A0A0R1JQA8"/>
<evidence type="ECO:0000313" key="2">
    <source>
        <dbReference type="EMBL" id="KRK73469.1"/>
    </source>
</evidence>
<dbReference type="RefSeq" id="WP_056944788.1">
    <property type="nucleotide sequence ID" value="NZ_AZDT01000062.1"/>
</dbReference>
<feature type="transmembrane region" description="Helical" evidence="1">
    <location>
        <begin position="41"/>
        <end position="71"/>
    </location>
</feature>
<reference evidence="2 3" key="1">
    <citation type="journal article" date="2015" name="Genome Announc.">
        <title>Expanding the biotechnology potential of lactobacilli through comparative genomics of 213 strains and associated genera.</title>
        <authorList>
            <person name="Sun Z."/>
            <person name="Harris H.M."/>
            <person name="McCann A."/>
            <person name="Guo C."/>
            <person name="Argimon S."/>
            <person name="Zhang W."/>
            <person name="Yang X."/>
            <person name="Jeffery I.B."/>
            <person name="Cooney J.C."/>
            <person name="Kagawa T.F."/>
            <person name="Liu W."/>
            <person name="Song Y."/>
            <person name="Salvetti E."/>
            <person name="Wrobel A."/>
            <person name="Rasinkangas P."/>
            <person name="Parkhill J."/>
            <person name="Rea M.C."/>
            <person name="O'Sullivan O."/>
            <person name="Ritari J."/>
            <person name="Douillard F.P."/>
            <person name="Paul Ross R."/>
            <person name="Yang R."/>
            <person name="Briner A.E."/>
            <person name="Felis G.E."/>
            <person name="de Vos W.M."/>
            <person name="Barrangou R."/>
            <person name="Klaenhammer T.R."/>
            <person name="Caufield P.W."/>
            <person name="Cui Y."/>
            <person name="Zhang H."/>
            <person name="O'Toole P.W."/>
        </authorList>
    </citation>
    <scope>NUCLEOTIDE SEQUENCE [LARGE SCALE GENOMIC DNA]</scope>
    <source>
        <strain evidence="2 3">DSM 19117</strain>
    </source>
</reference>
<proteinExistence type="predicted"/>
<name>A0A0R1JQA8_9LACO</name>
<keyword evidence="1" id="KW-0472">Membrane</keyword>
<organism evidence="2 3">
    <name type="scientific">Levilactobacillus namurensis DSM 19117</name>
    <dbReference type="NCBI Taxonomy" id="1423773"/>
    <lineage>
        <taxon>Bacteria</taxon>
        <taxon>Bacillati</taxon>
        <taxon>Bacillota</taxon>
        <taxon>Bacilli</taxon>
        <taxon>Lactobacillales</taxon>
        <taxon>Lactobacillaceae</taxon>
        <taxon>Levilactobacillus</taxon>
    </lineage>
</organism>
<accession>A0A0R1JQA8</accession>
<keyword evidence="1" id="KW-0812">Transmembrane</keyword>
<gene>
    <name evidence="2" type="ORF">FD30_GL000727</name>
</gene>
<keyword evidence="1" id="KW-1133">Transmembrane helix</keyword>
<dbReference type="PATRIC" id="fig|1423773.3.peg.742"/>
<evidence type="ECO:0000256" key="1">
    <source>
        <dbReference type="SAM" id="Phobius"/>
    </source>
</evidence>
<dbReference type="Proteomes" id="UP000051162">
    <property type="component" value="Unassembled WGS sequence"/>
</dbReference>
<dbReference type="EMBL" id="AZDT01000062">
    <property type="protein sequence ID" value="KRK73469.1"/>
    <property type="molecule type" value="Genomic_DNA"/>
</dbReference>
<keyword evidence="3" id="KW-1185">Reference proteome</keyword>
<dbReference type="GeneID" id="84782310"/>
<sequence>MPQFLLILLLLMAYALLQTLIDDFRVDYPHFFAHAWITPGIFLAFSTYGILIIYGWHLWSVVVLLLLNLAVDGTIFHRRQS</sequence>
<comment type="caution">
    <text evidence="2">The sequence shown here is derived from an EMBL/GenBank/DDBJ whole genome shotgun (WGS) entry which is preliminary data.</text>
</comment>
<evidence type="ECO:0000313" key="3">
    <source>
        <dbReference type="Proteomes" id="UP000051162"/>
    </source>
</evidence>